<dbReference type="EMBL" id="MCGN01000006">
    <property type="protein sequence ID" value="ORY95918.1"/>
    <property type="molecule type" value="Genomic_DNA"/>
</dbReference>
<gene>
    <name evidence="1" type="ORF">BCR43DRAFT_493806</name>
</gene>
<dbReference type="Pfam" id="PF12710">
    <property type="entry name" value="HAD"/>
    <property type="match status" value="1"/>
</dbReference>
<dbReference type="AlphaFoldDB" id="A0A1X2HBA4"/>
<dbReference type="FunCoup" id="A0A1X2HBA4">
    <property type="interactions" value="3"/>
</dbReference>
<dbReference type="OMA" id="STTDMEC"/>
<dbReference type="InterPro" id="IPR036412">
    <property type="entry name" value="HAD-like_sf"/>
</dbReference>
<dbReference type="Proteomes" id="UP000242180">
    <property type="component" value="Unassembled WGS sequence"/>
</dbReference>
<dbReference type="SUPFAM" id="SSF56784">
    <property type="entry name" value="HAD-like"/>
    <property type="match status" value="1"/>
</dbReference>
<comment type="caution">
    <text evidence="1">The sequence shown here is derived from an EMBL/GenBank/DDBJ whole genome shotgun (WGS) entry which is preliminary data.</text>
</comment>
<reference evidence="1 2" key="1">
    <citation type="submission" date="2016-07" db="EMBL/GenBank/DDBJ databases">
        <title>Pervasive Adenine N6-methylation of Active Genes in Fungi.</title>
        <authorList>
            <consortium name="DOE Joint Genome Institute"/>
            <person name="Mondo S.J."/>
            <person name="Dannebaum R.O."/>
            <person name="Kuo R.C."/>
            <person name="Labutti K."/>
            <person name="Haridas S."/>
            <person name="Kuo A."/>
            <person name="Salamov A."/>
            <person name="Ahrendt S.R."/>
            <person name="Lipzen A."/>
            <person name="Sullivan W."/>
            <person name="Andreopoulos W.B."/>
            <person name="Clum A."/>
            <person name="Lindquist E."/>
            <person name="Daum C."/>
            <person name="Ramamoorthy G.K."/>
            <person name="Gryganskyi A."/>
            <person name="Culley D."/>
            <person name="Magnuson J.K."/>
            <person name="James T.Y."/>
            <person name="O'Malley M.A."/>
            <person name="Stajich J.E."/>
            <person name="Spatafora J.W."/>
            <person name="Visel A."/>
            <person name="Grigoriev I.V."/>
        </authorList>
    </citation>
    <scope>NUCLEOTIDE SEQUENCE [LARGE SCALE GENOMIC DNA]</scope>
    <source>
        <strain evidence="1 2">NRRL 2496</strain>
    </source>
</reference>
<dbReference type="PANTHER" id="PTHR28181:SF1">
    <property type="entry name" value="COLD TOLERANCE PROTEIN 1"/>
    <property type="match status" value="1"/>
</dbReference>
<dbReference type="OrthoDB" id="10255128at2759"/>
<accession>A0A1X2HBA4</accession>
<organism evidence="1 2">
    <name type="scientific">Syncephalastrum racemosum</name>
    <name type="common">Filamentous fungus</name>
    <dbReference type="NCBI Taxonomy" id="13706"/>
    <lineage>
        <taxon>Eukaryota</taxon>
        <taxon>Fungi</taxon>
        <taxon>Fungi incertae sedis</taxon>
        <taxon>Mucoromycota</taxon>
        <taxon>Mucoromycotina</taxon>
        <taxon>Mucoromycetes</taxon>
        <taxon>Mucorales</taxon>
        <taxon>Syncephalastraceae</taxon>
        <taxon>Syncephalastrum</taxon>
    </lineage>
</organism>
<evidence type="ECO:0000313" key="1">
    <source>
        <dbReference type="EMBL" id="ORY95918.1"/>
    </source>
</evidence>
<dbReference type="Gene3D" id="3.40.50.1000">
    <property type="entry name" value="HAD superfamily/HAD-like"/>
    <property type="match status" value="1"/>
</dbReference>
<dbReference type="PANTHER" id="PTHR28181">
    <property type="entry name" value="UPF0655 PROTEIN YCR015C"/>
    <property type="match status" value="1"/>
</dbReference>
<dbReference type="InterPro" id="IPR050849">
    <property type="entry name" value="HAD-like_hydrolase_phosphatase"/>
</dbReference>
<evidence type="ECO:0000313" key="2">
    <source>
        <dbReference type="Proteomes" id="UP000242180"/>
    </source>
</evidence>
<dbReference type="InterPro" id="IPR023214">
    <property type="entry name" value="HAD_sf"/>
</dbReference>
<sequence length="251" mass="28297">MVTRLQALWHRSMTRLIVDFDLTLTNTETTPILGQFGLDTGKHCKQPWSYFVSTYMDDYGKMEQREAEARSLARIHQNGVFKGLTRAQIYEYGQSRSASLLRAGVKEALGERPFDVVSVNWSPDWIRGVLDTLPVRQVYCNDLIYDGDYATGEIEPAVLVTEDKQAVIRKHVPEGDYLYVGDSMGDLLPLVDARIPIVIGDNKKLLDTLRDSYSICLQEPSTPSSRPQGRVGYRVDQWDQISSILSSSVSS</sequence>
<dbReference type="STRING" id="13706.A0A1X2HBA4"/>
<dbReference type="InParanoid" id="A0A1X2HBA4"/>
<feature type="non-terminal residue" evidence="1">
    <location>
        <position position="1"/>
    </location>
</feature>
<name>A0A1X2HBA4_SYNRA</name>
<keyword evidence="2" id="KW-1185">Reference proteome</keyword>
<proteinExistence type="predicted"/>
<protein>
    <submittedName>
        <fullName evidence="1">HAD-like domain-containing protein</fullName>
    </submittedName>
</protein>